<evidence type="ECO:0000256" key="1">
    <source>
        <dbReference type="SAM" id="Phobius"/>
    </source>
</evidence>
<evidence type="ECO:0000313" key="2">
    <source>
        <dbReference type="EMBL" id="DAE08128.1"/>
    </source>
</evidence>
<keyword evidence="1" id="KW-0812">Transmembrane</keyword>
<dbReference type="EMBL" id="BK015464">
    <property type="protein sequence ID" value="DAE08128.1"/>
    <property type="molecule type" value="Genomic_DNA"/>
</dbReference>
<keyword evidence="1" id="KW-0472">Membrane</keyword>
<sequence>MDNTILFLCDGEKEDCRRTHCYKNTDDPVCACRHTTDITHAKNFERRKTGNYMEKPQHMESAAAEKNKKQQYIPPKRWDASATVYLIETRSLKKEGGALSMKTEKEKEEDEKLMKKAKRDSRQAIYISLAAIAVSLFRVVVAFVKAYQQLK</sequence>
<name>A0A8S5PMZ0_9CAUD</name>
<proteinExistence type="predicted"/>
<accession>A0A8S5PMZ0</accession>
<feature type="transmembrane region" description="Helical" evidence="1">
    <location>
        <begin position="124"/>
        <end position="144"/>
    </location>
</feature>
<reference evidence="2" key="1">
    <citation type="journal article" date="2021" name="Proc. Natl. Acad. Sci. U.S.A.">
        <title>A Catalog of Tens of Thousands of Viruses from Human Metagenomes Reveals Hidden Associations with Chronic Diseases.</title>
        <authorList>
            <person name="Tisza M.J."/>
            <person name="Buck C.B."/>
        </authorList>
    </citation>
    <scope>NUCLEOTIDE SEQUENCE</scope>
    <source>
        <strain evidence="2">Ct8NQ14</strain>
    </source>
</reference>
<keyword evidence="1" id="KW-1133">Transmembrane helix</keyword>
<organism evidence="2">
    <name type="scientific">Siphoviridae sp. ct8NQ14</name>
    <dbReference type="NCBI Taxonomy" id="2825363"/>
    <lineage>
        <taxon>Viruses</taxon>
        <taxon>Duplodnaviria</taxon>
        <taxon>Heunggongvirae</taxon>
        <taxon>Uroviricota</taxon>
        <taxon>Caudoviricetes</taxon>
    </lineage>
</organism>
<protein>
    <submittedName>
        <fullName evidence="2">Uncharacterized protein</fullName>
    </submittedName>
</protein>